<evidence type="ECO:0000313" key="1">
    <source>
        <dbReference type="EMBL" id="MDQ0934357.1"/>
    </source>
</evidence>
<reference evidence="1 2" key="1">
    <citation type="submission" date="2023-07" db="EMBL/GenBank/DDBJ databases">
        <title>Comparative genomics of wheat-associated soil bacteria to identify genetic determinants of phenazine resistance.</title>
        <authorList>
            <person name="Mouncey N."/>
        </authorList>
    </citation>
    <scope>NUCLEOTIDE SEQUENCE [LARGE SCALE GENOMIC DNA]</scope>
    <source>
        <strain evidence="1 2">W2I16</strain>
    </source>
</reference>
<organism evidence="1 2">
    <name type="scientific">Streptomyces turgidiscabies</name>
    <dbReference type="NCBI Taxonomy" id="85558"/>
    <lineage>
        <taxon>Bacteria</taxon>
        <taxon>Bacillati</taxon>
        <taxon>Actinomycetota</taxon>
        <taxon>Actinomycetes</taxon>
        <taxon>Kitasatosporales</taxon>
        <taxon>Streptomycetaceae</taxon>
        <taxon>Streptomyces</taxon>
    </lineage>
</organism>
<proteinExistence type="predicted"/>
<dbReference type="EMBL" id="JAUSZS010000004">
    <property type="protein sequence ID" value="MDQ0934357.1"/>
    <property type="molecule type" value="Genomic_DNA"/>
</dbReference>
<keyword evidence="2" id="KW-1185">Reference proteome</keyword>
<evidence type="ECO:0000313" key="2">
    <source>
        <dbReference type="Proteomes" id="UP001223072"/>
    </source>
</evidence>
<sequence length="62" mass="6995">MILTAPDYSDRRFRTESNQFCKGLRVGRQEYPQGDALRNDGMGPDPFRLEGTCASRVSDVNV</sequence>
<gene>
    <name evidence="1" type="ORF">QFZ49_004297</name>
</gene>
<name>A0ABU0RQU2_9ACTN</name>
<dbReference type="RefSeq" id="WP_307627976.1">
    <property type="nucleotide sequence ID" value="NZ_JAUSZS010000004.1"/>
</dbReference>
<comment type="caution">
    <text evidence="1">The sequence shown here is derived from an EMBL/GenBank/DDBJ whole genome shotgun (WGS) entry which is preliminary data.</text>
</comment>
<dbReference type="Proteomes" id="UP001223072">
    <property type="component" value="Unassembled WGS sequence"/>
</dbReference>
<protein>
    <submittedName>
        <fullName evidence="1">Uncharacterized protein</fullName>
    </submittedName>
</protein>
<accession>A0ABU0RQU2</accession>